<dbReference type="PANTHER" id="PTHR24055">
    <property type="entry name" value="MITOGEN-ACTIVATED PROTEIN KINASE"/>
    <property type="match status" value="1"/>
</dbReference>
<evidence type="ECO:0000313" key="9">
    <source>
        <dbReference type="EMBL" id="KAL0483652.1"/>
    </source>
</evidence>
<evidence type="ECO:0000256" key="3">
    <source>
        <dbReference type="ARBA" id="ARBA00022741"/>
    </source>
</evidence>
<protein>
    <submittedName>
        <fullName evidence="9">Extracellular signal-regulated kinase</fullName>
    </submittedName>
</protein>
<dbReference type="InterPro" id="IPR017441">
    <property type="entry name" value="Protein_kinase_ATP_BS"/>
</dbReference>
<keyword evidence="2" id="KW-0808">Transferase</keyword>
<dbReference type="AlphaFoldDB" id="A0AAW2Z4S4"/>
<keyword evidence="10" id="KW-1185">Reference proteome</keyword>
<evidence type="ECO:0000256" key="1">
    <source>
        <dbReference type="ARBA" id="ARBA00022527"/>
    </source>
</evidence>
<evidence type="ECO:0000256" key="5">
    <source>
        <dbReference type="ARBA" id="ARBA00022840"/>
    </source>
</evidence>
<dbReference type="InterPro" id="IPR008271">
    <property type="entry name" value="Ser/Thr_kinase_AS"/>
</dbReference>
<keyword evidence="1 7" id="KW-0723">Serine/threonine-protein kinase</keyword>
<feature type="domain" description="Protein kinase" evidence="8">
    <location>
        <begin position="52"/>
        <end position="371"/>
    </location>
</feature>
<comment type="similarity">
    <text evidence="7">Belongs to the protein kinase superfamily.</text>
</comment>
<dbReference type="Gene3D" id="3.30.200.20">
    <property type="entry name" value="Phosphorylase Kinase, domain 1"/>
    <property type="match status" value="1"/>
</dbReference>
<dbReference type="SMART" id="SM00220">
    <property type="entry name" value="S_TKc"/>
    <property type="match status" value="1"/>
</dbReference>
<dbReference type="Pfam" id="PF00069">
    <property type="entry name" value="Pkinase"/>
    <property type="match status" value="1"/>
</dbReference>
<dbReference type="SUPFAM" id="SSF56112">
    <property type="entry name" value="Protein kinase-like (PK-like)"/>
    <property type="match status" value="1"/>
</dbReference>
<dbReference type="Gene3D" id="1.10.510.10">
    <property type="entry name" value="Transferase(Phosphotransferase) domain 1"/>
    <property type="match status" value="1"/>
</dbReference>
<dbReference type="PROSITE" id="PS50011">
    <property type="entry name" value="PROTEIN_KINASE_DOM"/>
    <property type="match status" value="1"/>
</dbReference>
<dbReference type="EMBL" id="JAOPGA020000972">
    <property type="protein sequence ID" value="KAL0483652.1"/>
    <property type="molecule type" value="Genomic_DNA"/>
</dbReference>
<dbReference type="PROSITE" id="PS00107">
    <property type="entry name" value="PROTEIN_KINASE_ATP"/>
    <property type="match status" value="1"/>
</dbReference>
<feature type="binding site" evidence="6">
    <location>
        <position position="82"/>
    </location>
    <ligand>
        <name>ATP</name>
        <dbReference type="ChEBI" id="CHEBI:30616"/>
    </ligand>
</feature>
<keyword evidence="5 6" id="KW-0067">ATP-binding</keyword>
<dbReference type="InterPro" id="IPR011009">
    <property type="entry name" value="Kinase-like_dom_sf"/>
</dbReference>
<dbReference type="PROSITE" id="PS00108">
    <property type="entry name" value="PROTEIN_KINASE_ST"/>
    <property type="match status" value="1"/>
</dbReference>
<comment type="caution">
    <text evidence="9">The sequence shown here is derived from an EMBL/GenBank/DDBJ whole genome shotgun (WGS) entry which is preliminary data.</text>
</comment>
<evidence type="ECO:0000256" key="7">
    <source>
        <dbReference type="RuleBase" id="RU000304"/>
    </source>
</evidence>
<keyword evidence="3 6" id="KW-0547">Nucleotide-binding</keyword>
<dbReference type="InterPro" id="IPR050117">
    <property type="entry name" value="MAPK"/>
</dbReference>
<dbReference type="GO" id="GO:0004674">
    <property type="term" value="F:protein serine/threonine kinase activity"/>
    <property type="evidence" value="ECO:0007669"/>
    <property type="project" value="UniProtKB-KW"/>
</dbReference>
<reference evidence="9 10" key="1">
    <citation type="submission" date="2024-03" db="EMBL/GenBank/DDBJ databases">
        <title>The Acrasis kona genome and developmental transcriptomes reveal deep origins of eukaryotic multicellular pathways.</title>
        <authorList>
            <person name="Sheikh S."/>
            <person name="Fu C.-J."/>
            <person name="Brown M.W."/>
            <person name="Baldauf S.L."/>
        </authorList>
    </citation>
    <scope>NUCLEOTIDE SEQUENCE [LARGE SCALE GENOMIC DNA]</scope>
    <source>
        <strain evidence="9 10">ATCC MYA-3509</strain>
    </source>
</reference>
<dbReference type="Proteomes" id="UP001431209">
    <property type="component" value="Unassembled WGS sequence"/>
</dbReference>
<evidence type="ECO:0000256" key="4">
    <source>
        <dbReference type="ARBA" id="ARBA00022777"/>
    </source>
</evidence>
<keyword evidence="4 9" id="KW-0418">Kinase</keyword>
<accession>A0AAW2Z4S4</accession>
<sequence>MKFRFHRKTQSNVTPAIIAQAKGQQLRSVPGSSDELHEVTVQGEKFMIPKRYKIEHLIGRGAYGVVAAATDVTTGDAVAIKKNRNMFSKEGNQESGNGIIVSKSRSCISQLRILRELKVLQHVHRHPCIVSLLDLLMPEDFDSFTDVYIVMELLDTNLRQVLDSPVDLDDRQIKCLMFQLLHAIKYLHDSSILHRDIKPDNILINYNGQLKLCDLGLSRGCDFVEEELEPNYETTRLSNNYVQTRYYRAPELILDSEKVGKAIDLWSVGCVFAEFYNHGEPIFKGENTRNQFTRIIDSVGTPPLESIHGSHLGVEFVMTLDYVEPNHDWLREMLTNHKFLDANALDLLSKLLEYDPIKRFTAEQALEHPFFDSVRTKMKVPVVDPVPFNVDYEQNIVVQDMKDVASYSRLVKMECFDSIMTYNENKQANQWVTEQEVVQKKKAVKERLKGFFKRKSL</sequence>
<dbReference type="InterPro" id="IPR000719">
    <property type="entry name" value="Prot_kinase_dom"/>
</dbReference>
<evidence type="ECO:0000256" key="6">
    <source>
        <dbReference type="PROSITE-ProRule" id="PRU10141"/>
    </source>
</evidence>
<proteinExistence type="inferred from homology"/>
<dbReference type="FunFam" id="1.10.510.10:FF:000624">
    <property type="entry name" value="Mitogen-activated protein kinase"/>
    <property type="match status" value="1"/>
</dbReference>
<evidence type="ECO:0000259" key="8">
    <source>
        <dbReference type="PROSITE" id="PS50011"/>
    </source>
</evidence>
<evidence type="ECO:0000313" key="10">
    <source>
        <dbReference type="Proteomes" id="UP001431209"/>
    </source>
</evidence>
<organism evidence="9 10">
    <name type="scientific">Acrasis kona</name>
    <dbReference type="NCBI Taxonomy" id="1008807"/>
    <lineage>
        <taxon>Eukaryota</taxon>
        <taxon>Discoba</taxon>
        <taxon>Heterolobosea</taxon>
        <taxon>Tetramitia</taxon>
        <taxon>Eutetramitia</taxon>
        <taxon>Acrasidae</taxon>
        <taxon>Acrasis</taxon>
    </lineage>
</organism>
<evidence type="ECO:0000256" key="2">
    <source>
        <dbReference type="ARBA" id="ARBA00022679"/>
    </source>
</evidence>
<dbReference type="GO" id="GO:0005524">
    <property type="term" value="F:ATP binding"/>
    <property type="evidence" value="ECO:0007669"/>
    <property type="project" value="UniProtKB-UniRule"/>
</dbReference>
<gene>
    <name evidence="9" type="ORF">AKO1_011476</name>
</gene>
<name>A0AAW2Z4S4_9EUKA</name>